<feature type="domain" description="ATP-dependent DNA ligase family profile" evidence="9">
    <location>
        <begin position="129"/>
        <end position="301"/>
    </location>
</feature>
<keyword evidence="2" id="KW-0436">Ligase</keyword>
<dbReference type="PANTHER" id="PTHR47810:SF5">
    <property type="entry name" value="LIGASE, PUTATIVE-RELATED"/>
    <property type="match status" value="1"/>
</dbReference>
<keyword evidence="5" id="KW-0946">Virion</keyword>
<evidence type="ECO:0000259" key="9">
    <source>
        <dbReference type="Pfam" id="PF01068"/>
    </source>
</evidence>
<evidence type="ECO:0000256" key="5">
    <source>
        <dbReference type="ARBA" id="ARBA00022844"/>
    </source>
</evidence>
<evidence type="ECO:0000313" key="10">
    <source>
        <dbReference type="EMBL" id="QHU07736.1"/>
    </source>
</evidence>
<dbReference type="PANTHER" id="PTHR47810">
    <property type="entry name" value="DNA LIGASE"/>
    <property type="match status" value="1"/>
</dbReference>
<dbReference type="PROSITE" id="PS00697">
    <property type="entry name" value="DNA_LIGASE_A1"/>
    <property type="match status" value="1"/>
</dbReference>
<dbReference type="GO" id="GO:0003910">
    <property type="term" value="F:DNA ligase (ATP) activity"/>
    <property type="evidence" value="ECO:0007669"/>
    <property type="project" value="InterPro"/>
</dbReference>
<dbReference type="GO" id="GO:0005524">
    <property type="term" value="F:ATP binding"/>
    <property type="evidence" value="ECO:0007669"/>
    <property type="project" value="InterPro"/>
</dbReference>
<dbReference type="SUPFAM" id="SSF56091">
    <property type="entry name" value="DNA ligase/mRNA capping enzyme, catalytic domain"/>
    <property type="match status" value="1"/>
</dbReference>
<evidence type="ECO:0000256" key="1">
    <source>
        <dbReference type="ARBA" id="ARBA00004328"/>
    </source>
</evidence>
<dbReference type="GO" id="GO:0006281">
    <property type="term" value="P:DNA repair"/>
    <property type="evidence" value="ECO:0007669"/>
    <property type="project" value="UniProtKB-KW"/>
</dbReference>
<dbReference type="InterPro" id="IPR012310">
    <property type="entry name" value="DNA_ligase_ATP-dep_cent"/>
</dbReference>
<name>A0A6C0JSE4_9ZZZZ</name>
<protein>
    <recommendedName>
        <fullName evidence="7">Polydeoxyribonucleotide synthase [ATP]</fullName>
    </recommendedName>
</protein>
<evidence type="ECO:0000256" key="7">
    <source>
        <dbReference type="ARBA" id="ARBA00032896"/>
    </source>
</evidence>
<dbReference type="EMBL" id="MN740686">
    <property type="protein sequence ID" value="QHU07736.1"/>
    <property type="molecule type" value="Genomic_DNA"/>
</dbReference>
<keyword evidence="3" id="KW-0235">DNA replication</keyword>
<organism evidence="10">
    <name type="scientific">viral metagenome</name>
    <dbReference type="NCBI Taxonomy" id="1070528"/>
    <lineage>
        <taxon>unclassified sequences</taxon>
        <taxon>metagenomes</taxon>
        <taxon>organismal metagenomes</taxon>
    </lineage>
</organism>
<dbReference type="Gene3D" id="3.30.470.30">
    <property type="entry name" value="DNA ligase/mRNA capping enzyme"/>
    <property type="match status" value="1"/>
</dbReference>
<dbReference type="Gene3D" id="2.40.50.140">
    <property type="entry name" value="Nucleic acid-binding proteins"/>
    <property type="match status" value="1"/>
</dbReference>
<evidence type="ECO:0000256" key="4">
    <source>
        <dbReference type="ARBA" id="ARBA00022763"/>
    </source>
</evidence>
<dbReference type="SUPFAM" id="SSF50249">
    <property type="entry name" value="Nucleic acid-binding proteins"/>
    <property type="match status" value="1"/>
</dbReference>
<dbReference type="AlphaFoldDB" id="A0A6C0JSE4"/>
<evidence type="ECO:0000256" key="2">
    <source>
        <dbReference type="ARBA" id="ARBA00022598"/>
    </source>
</evidence>
<dbReference type="GO" id="GO:0044423">
    <property type="term" value="C:virion component"/>
    <property type="evidence" value="ECO:0007669"/>
    <property type="project" value="UniProtKB-KW"/>
</dbReference>
<reference evidence="10" key="1">
    <citation type="journal article" date="2020" name="Nature">
        <title>Giant virus diversity and host interactions through global metagenomics.</title>
        <authorList>
            <person name="Schulz F."/>
            <person name="Roux S."/>
            <person name="Paez-Espino D."/>
            <person name="Jungbluth S."/>
            <person name="Walsh D.A."/>
            <person name="Denef V.J."/>
            <person name="McMahon K.D."/>
            <person name="Konstantinidis K.T."/>
            <person name="Eloe-Fadrosh E.A."/>
            <person name="Kyrpides N.C."/>
            <person name="Woyke T."/>
        </authorList>
    </citation>
    <scope>NUCLEOTIDE SEQUENCE</scope>
    <source>
        <strain evidence="10">GVMAG-S-1041349-163</strain>
    </source>
</reference>
<dbReference type="GO" id="GO:0006310">
    <property type="term" value="P:DNA recombination"/>
    <property type="evidence" value="ECO:0007669"/>
    <property type="project" value="InterPro"/>
</dbReference>
<dbReference type="InterPro" id="IPR016059">
    <property type="entry name" value="DNA_ligase_ATP-dep_CS"/>
</dbReference>
<evidence type="ECO:0000256" key="3">
    <source>
        <dbReference type="ARBA" id="ARBA00022705"/>
    </source>
</evidence>
<evidence type="ECO:0000256" key="8">
    <source>
        <dbReference type="ARBA" id="ARBA00046002"/>
    </source>
</evidence>
<keyword evidence="4" id="KW-0227">DNA damage</keyword>
<dbReference type="Pfam" id="PF01068">
    <property type="entry name" value="DNA_ligase_A_M"/>
    <property type="match status" value="1"/>
</dbReference>
<proteinExistence type="predicted"/>
<accession>A0A6C0JSE4</accession>
<evidence type="ECO:0000256" key="6">
    <source>
        <dbReference type="ARBA" id="ARBA00023204"/>
    </source>
</evidence>
<sequence length="386" mass="45640">MNAKCELTKLSEHGKTLVWTIEIVDESYIITKSFHEGSDKIKVSDPLYVEQKNVGKKNETSILEQCLKEMHSKIQSKMNKDGYQIVKTVNYVHSVENDIEEQNVLVYNLRKIFKTMSFNLFQFDVNIVTKWLKNTSAYQQPKLDGIRCVAIFIDDEWKFYSKKYNEIKFFDNIKNVIKDNLDKKLIYDGELIHEDGFQITTKVANVNRKEEPSEEEQEKISYNIFDIIDYYLLQDERFEMLESLKFESKYVKFVKNVEVFTWDDIEKCYNEHIKIGYEGSILRRRNSKYVGKRTNECLKIKTFDTLEVIVVDFKDGKGSDVGKVTWVCQYKGKLFLCVPKVSDEERERYFKNGQQYIGKKLTIKCQGFTDENIPRQPIGLSFRNYE</sequence>
<dbReference type="InterPro" id="IPR050326">
    <property type="entry name" value="NAD_dep_DNA_ligaseB"/>
</dbReference>
<dbReference type="GO" id="GO:0006260">
    <property type="term" value="P:DNA replication"/>
    <property type="evidence" value="ECO:0007669"/>
    <property type="project" value="UniProtKB-KW"/>
</dbReference>
<dbReference type="InterPro" id="IPR012340">
    <property type="entry name" value="NA-bd_OB-fold"/>
</dbReference>
<comment type="subcellular location">
    <subcellularLocation>
        <location evidence="1">Virion</location>
    </subcellularLocation>
</comment>
<comment type="function">
    <text evidence="8">Very low-fidelity DNA ligase that seals nicks in double-stranded DNA during DNA repair. Together with the viral repair DNA polymerase X, fills the single nucleotide gaps generated by the AP endonuclease. It is not essential for viral replication and recombination. Displays a very low adenylation activity towards DNA with 3'-dideoxy- or 3'-amino-terminated nicks compared to regular nick DNA.</text>
</comment>
<keyword evidence="6" id="KW-0234">DNA repair</keyword>